<dbReference type="AlphaFoldDB" id="A0A9X9LXM4"/>
<comment type="caution">
    <text evidence="1">The sequence shown here is derived from an EMBL/GenBank/DDBJ whole genome shotgun (WGS) entry which is preliminary data.</text>
</comment>
<organism evidence="1 2">
    <name type="scientific">Gulo gulo</name>
    <name type="common">Wolverine</name>
    <name type="synonym">Gluton</name>
    <dbReference type="NCBI Taxonomy" id="48420"/>
    <lineage>
        <taxon>Eukaryota</taxon>
        <taxon>Metazoa</taxon>
        <taxon>Chordata</taxon>
        <taxon>Craniata</taxon>
        <taxon>Vertebrata</taxon>
        <taxon>Euteleostomi</taxon>
        <taxon>Mammalia</taxon>
        <taxon>Eutheria</taxon>
        <taxon>Laurasiatheria</taxon>
        <taxon>Carnivora</taxon>
        <taxon>Caniformia</taxon>
        <taxon>Musteloidea</taxon>
        <taxon>Mustelidae</taxon>
        <taxon>Guloninae</taxon>
        <taxon>Gulo</taxon>
    </lineage>
</organism>
<feature type="non-terminal residue" evidence="1">
    <location>
        <position position="1"/>
    </location>
</feature>
<name>A0A9X9LXM4_GULGU</name>
<dbReference type="EMBL" id="CYRY02026829">
    <property type="protein sequence ID" value="VCW98885.1"/>
    <property type="molecule type" value="Genomic_DNA"/>
</dbReference>
<proteinExistence type="predicted"/>
<reference evidence="1 2" key="1">
    <citation type="submission" date="2018-10" db="EMBL/GenBank/DDBJ databases">
        <authorList>
            <person name="Ekblom R."/>
            <person name="Jareborg N."/>
        </authorList>
    </citation>
    <scope>NUCLEOTIDE SEQUENCE [LARGE SCALE GENOMIC DNA]</scope>
    <source>
        <tissue evidence="1">Muscle</tissue>
    </source>
</reference>
<evidence type="ECO:0000313" key="1">
    <source>
        <dbReference type="EMBL" id="VCW98885.1"/>
    </source>
</evidence>
<gene>
    <name evidence="1" type="ORF">BN2614_LOCUS3</name>
</gene>
<protein>
    <submittedName>
        <fullName evidence="1">Uncharacterized protein</fullName>
    </submittedName>
</protein>
<evidence type="ECO:0000313" key="2">
    <source>
        <dbReference type="Proteomes" id="UP000269945"/>
    </source>
</evidence>
<sequence length="51" mass="6206">WRNTGQLIFQQSQIISLIWRNYLTKSPRCPLMHTPVNLRVGMTREWLHEQQ</sequence>
<accession>A0A9X9LXM4</accession>
<keyword evidence="2" id="KW-1185">Reference proteome</keyword>
<dbReference type="Proteomes" id="UP000269945">
    <property type="component" value="Unassembled WGS sequence"/>
</dbReference>